<dbReference type="EMBL" id="FJ227128">
    <property type="protein sequence ID" value="ACO53477.1"/>
    <property type="molecule type" value="Genomic_DNA"/>
</dbReference>
<keyword evidence="2" id="KW-1185">Reference proteome</keyword>
<accession>C3TWT5</accession>
<dbReference type="KEGG" id="vg:7804693"/>
<reference evidence="1 2" key="1">
    <citation type="journal article" date="2009" name="Virus Genes">
        <title>Morphology and genome of Euproctis pseudoconspersa nucleopolyhedrovirus.</title>
        <authorList>
            <person name="Tang X.D."/>
            <person name="Xiao Q."/>
            <person name="Ma X.C."/>
            <person name="Zhu Z.R."/>
            <person name="Zhang C.X."/>
        </authorList>
    </citation>
    <scope>NUCLEOTIDE SEQUENCE [LARGE SCALE GENOMIC DNA]</scope>
    <source>
        <strain evidence="1 2">Hangzhou</strain>
    </source>
</reference>
<dbReference type="GeneID" id="7804693"/>
<evidence type="ECO:0008006" key="3">
    <source>
        <dbReference type="Google" id="ProtNLM"/>
    </source>
</evidence>
<dbReference type="OrthoDB" id="24008at10239"/>
<sequence length="84" mass="10362">MKNKYVLCCLCDEIVYLYKKDTKKTSELFFRKHRAVSKNSKTFCLNCYKQLYQNSKRKINYDNCHSWRLRSCKNKFTCRCYFNK</sequence>
<proteinExistence type="predicted"/>
<name>C3TWT5_9ABAC</name>
<evidence type="ECO:0000313" key="1">
    <source>
        <dbReference type="EMBL" id="ACO53477.1"/>
    </source>
</evidence>
<organism evidence="1 2">
    <name type="scientific">Euproctis pseudoconspersa nucleopolyhedrovirus</name>
    <dbReference type="NCBI Taxonomy" id="307467"/>
    <lineage>
        <taxon>Viruses</taxon>
        <taxon>Viruses incertae sedis</taxon>
        <taxon>Naldaviricetes</taxon>
        <taxon>Lefavirales</taxon>
        <taxon>Baculoviridae</taxon>
        <taxon>Alphabaculovirus</taxon>
        <taxon>Alphabaculovirus eupseudoconspersae</taxon>
    </lineage>
</organism>
<dbReference type="RefSeq" id="YP_002854637.1">
    <property type="nucleotide sequence ID" value="NC_012639.1"/>
</dbReference>
<evidence type="ECO:0000313" key="2">
    <source>
        <dbReference type="Proteomes" id="UP000203846"/>
    </source>
</evidence>
<protein>
    <recommendedName>
        <fullName evidence="3">Ac43</fullName>
    </recommendedName>
</protein>
<dbReference type="Proteomes" id="UP000203846">
    <property type="component" value="Segment"/>
</dbReference>